<feature type="transmembrane region" description="Helical" evidence="6">
    <location>
        <begin position="191"/>
        <end position="212"/>
    </location>
</feature>
<evidence type="ECO:0000313" key="8">
    <source>
        <dbReference type="Proteomes" id="UP000095085"/>
    </source>
</evidence>
<keyword evidence="2 6" id="KW-0812">Transmembrane</keyword>
<feature type="transmembrane region" description="Helical" evidence="6">
    <location>
        <begin position="106"/>
        <end position="126"/>
    </location>
</feature>
<evidence type="ECO:0000256" key="3">
    <source>
        <dbReference type="ARBA" id="ARBA00022989"/>
    </source>
</evidence>
<keyword evidence="8" id="KW-1185">Reference proteome</keyword>
<feature type="transmembrane region" description="Helical" evidence="6">
    <location>
        <begin position="65"/>
        <end position="86"/>
    </location>
</feature>
<evidence type="ECO:0000256" key="4">
    <source>
        <dbReference type="ARBA" id="ARBA00023136"/>
    </source>
</evidence>
<dbReference type="OrthoDB" id="196103at2759"/>
<feature type="transmembrane region" description="Helical" evidence="6">
    <location>
        <begin position="321"/>
        <end position="341"/>
    </location>
</feature>
<reference evidence="8" key="1">
    <citation type="submission" date="2016-05" db="EMBL/GenBank/DDBJ databases">
        <title>Comparative genomics of biotechnologically important yeasts.</title>
        <authorList>
            <consortium name="DOE Joint Genome Institute"/>
            <person name="Riley R."/>
            <person name="Haridas S."/>
            <person name="Wolfe K.H."/>
            <person name="Lopes M.R."/>
            <person name="Hittinger C.T."/>
            <person name="Goker M."/>
            <person name="Salamov A."/>
            <person name="Wisecaver J."/>
            <person name="Long T.M."/>
            <person name="Aerts A.L."/>
            <person name="Barry K."/>
            <person name="Choi C."/>
            <person name="Clum A."/>
            <person name="Coughlan A.Y."/>
            <person name="Deshpande S."/>
            <person name="Douglass A.P."/>
            <person name="Hanson S.J."/>
            <person name="Klenk H.-P."/>
            <person name="Labutti K."/>
            <person name="Lapidus A."/>
            <person name="Lindquist E."/>
            <person name="Lipzen A."/>
            <person name="Meier-Kolthoff J.P."/>
            <person name="Ohm R.A."/>
            <person name="Otillar R.P."/>
            <person name="Pangilinan J."/>
            <person name="Peng Y."/>
            <person name="Rokas A."/>
            <person name="Rosa C.A."/>
            <person name="Scheuner C."/>
            <person name="Sibirny A.A."/>
            <person name="Slot J.C."/>
            <person name="Stielow J.B."/>
            <person name="Sun H."/>
            <person name="Kurtzman C.P."/>
            <person name="Blackwell M."/>
            <person name="Grigoriev I.V."/>
            <person name="Jeffries T.W."/>
        </authorList>
    </citation>
    <scope>NUCLEOTIDE SEQUENCE [LARGE SCALE GENOMIC DNA]</scope>
    <source>
        <strain evidence="8">NRRL Y-1933</strain>
    </source>
</reference>
<evidence type="ECO:0000256" key="5">
    <source>
        <dbReference type="SAM" id="MobiDB-lite"/>
    </source>
</evidence>
<feature type="transmembrane region" description="Helical" evidence="6">
    <location>
        <begin position="224"/>
        <end position="247"/>
    </location>
</feature>
<dbReference type="STRING" id="984485.A0A1E4RI89"/>
<feature type="transmembrane region" description="Helical" evidence="6">
    <location>
        <begin position="348"/>
        <end position="366"/>
    </location>
</feature>
<dbReference type="RefSeq" id="XP_020076046.1">
    <property type="nucleotide sequence ID" value="XM_020221300.1"/>
</dbReference>
<evidence type="ECO:0000256" key="2">
    <source>
        <dbReference type="ARBA" id="ARBA00022692"/>
    </source>
</evidence>
<dbReference type="EMBL" id="KV454541">
    <property type="protein sequence ID" value="ODV66979.1"/>
    <property type="molecule type" value="Genomic_DNA"/>
</dbReference>
<protein>
    <submittedName>
        <fullName evidence="7">MFS general substrate transporter</fullName>
    </submittedName>
</protein>
<dbReference type="Proteomes" id="UP000095085">
    <property type="component" value="Unassembled WGS sequence"/>
</dbReference>
<proteinExistence type="predicted"/>
<dbReference type="AlphaFoldDB" id="A0A1E4RI89"/>
<dbReference type="InterPro" id="IPR036259">
    <property type="entry name" value="MFS_trans_sf"/>
</dbReference>
<feature type="transmembrane region" description="Helical" evidence="6">
    <location>
        <begin position="425"/>
        <end position="444"/>
    </location>
</feature>
<sequence>MSIEKSNTAVEVDSSNHSFNTPNHEVVDEEEHLELKHHTREEIAASGKWYDQSYFGGRIPSYSNAMVQIFMMSFVLFMTPGMFNAISGIGSAGISDVSVADNANVALYSTFATIGVIGGVICNIIGSKWCLTIGGTGYFMYTASLLCFHYTENAGFCIFAGAFLGVCASLTWAAQGQIIMSYTTEDRKGHAIMIFWIIFNMGAVIGSLIPLGQNLRSNESKVNAGTFAAFLVLIGIGVFLATFMLPIDKVYKSDGTKVTKKNYPSISDEIKGWLHVLKNEPKIYLLFPMFAASNWFTTYQFNDFNAAKFTIRTRSLNSLLYWLFQMIGALFIGNILDWTYFRRSVRARIGWVLVFILGMAIWGGGLKFQQGYTRESVVDMTPIDFKDSGYGGPVVLYMCYGFYDAIFQNFIFWVLGALSNNPKKVALYASFYKGIQSAFAAIVWRLDAMEKSYMSLFASSWGFVQGSLVIAAPLILLWITDHTDIKEDGIVDIVDQGELEVVNSTTQAPEIKDEKIV</sequence>
<feature type="transmembrane region" description="Helical" evidence="6">
    <location>
        <begin position="456"/>
        <end position="479"/>
    </location>
</feature>
<comment type="subcellular location">
    <subcellularLocation>
        <location evidence="1">Membrane</location>
        <topology evidence="1">Multi-pass membrane protein</topology>
    </subcellularLocation>
</comment>
<feature type="region of interest" description="Disordered" evidence="5">
    <location>
        <begin position="1"/>
        <end position="22"/>
    </location>
</feature>
<accession>A0A1E4RI89</accession>
<dbReference type="SUPFAM" id="SSF103473">
    <property type="entry name" value="MFS general substrate transporter"/>
    <property type="match status" value="1"/>
</dbReference>
<dbReference type="PANTHER" id="PTHR23294:SF59">
    <property type="entry name" value="UNC93-LIKE PROTEIN C922.05C"/>
    <property type="match status" value="1"/>
</dbReference>
<organism evidence="7 8">
    <name type="scientific">Hyphopichia burtonii NRRL Y-1933</name>
    <dbReference type="NCBI Taxonomy" id="984485"/>
    <lineage>
        <taxon>Eukaryota</taxon>
        <taxon>Fungi</taxon>
        <taxon>Dikarya</taxon>
        <taxon>Ascomycota</taxon>
        <taxon>Saccharomycotina</taxon>
        <taxon>Pichiomycetes</taxon>
        <taxon>Debaryomycetaceae</taxon>
        <taxon>Hyphopichia</taxon>
    </lineage>
</organism>
<dbReference type="PANTHER" id="PTHR23294">
    <property type="entry name" value="ET TRANSLATION PRODUCT-RELATED"/>
    <property type="match status" value="1"/>
</dbReference>
<name>A0A1E4RI89_9ASCO</name>
<feature type="transmembrane region" description="Helical" evidence="6">
    <location>
        <begin position="157"/>
        <end position="179"/>
    </location>
</feature>
<dbReference type="Pfam" id="PF05978">
    <property type="entry name" value="UNC-93"/>
    <property type="match status" value="1"/>
</dbReference>
<gene>
    <name evidence="7" type="ORF">HYPBUDRAFT_152958</name>
</gene>
<keyword evidence="4 6" id="KW-0472">Membrane</keyword>
<keyword evidence="3 6" id="KW-1133">Transmembrane helix</keyword>
<dbReference type="InterPro" id="IPR051617">
    <property type="entry name" value="UNC-93-like_regulator"/>
</dbReference>
<feature type="transmembrane region" description="Helical" evidence="6">
    <location>
        <begin position="394"/>
        <end position="418"/>
    </location>
</feature>
<dbReference type="Gene3D" id="1.20.1250.20">
    <property type="entry name" value="MFS general substrate transporter like domains"/>
    <property type="match status" value="1"/>
</dbReference>
<dbReference type="GeneID" id="30995849"/>
<dbReference type="GO" id="GO:0016020">
    <property type="term" value="C:membrane"/>
    <property type="evidence" value="ECO:0007669"/>
    <property type="project" value="UniProtKB-SubCell"/>
</dbReference>
<evidence type="ECO:0000256" key="1">
    <source>
        <dbReference type="ARBA" id="ARBA00004141"/>
    </source>
</evidence>
<evidence type="ECO:0000256" key="6">
    <source>
        <dbReference type="SAM" id="Phobius"/>
    </source>
</evidence>
<dbReference type="InterPro" id="IPR010291">
    <property type="entry name" value="Ion_channel_UNC-93"/>
</dbReference>
<evidence type="ECO:0000313" key="7">
    <source>
        <dbReference type="EMBL" id="ODV66979.1"/>
    </source>
</evidence>